<accession>X1SA49</accession>
<proteinExistence type="predicted"/>
<evidence type="ECO:0000313" key="1">
    <source>
        <dbReference type="EMBL" id="GAI64649.1"/>
    </source>
</evidence>
<dbReference type="AlphaFoldDB" id="X1SA49"/>
<sequence length="80" mass="9033">MAFTELDWEEKVTKEEILAMKLGKELDAQLAKLLGKLVYKNREGRWLIRTGSRSLDRAPLPYSTDISAAWPIAVKMGLGL</sequence>
<feature type="non-terminal residue" evidence="1">
    <location>
        <position position="80"/>
    </location>
</feature>
<reference evidence="1" key="1">
    <citation type="journal article" date="2014" name="Front. Microbiol.">
        <title>High frequency of phylogenetically diverse reductive dehalogenase-homologous genes in deep subseafloor sedimentary metagenomes.</title>
        <authorList>
            <person name="Kawai M."/>
            <person name="Futagami T."/>
            <person name="Toyoda A."/>
            <person name="Takaki Y."/>
            <person name="Nishi S."/>
            <person name="Hori S."/>
            <person name="Arai W."/>
            <person name="Tsubouchi T."/>
            <person name="Morono Y."/>
            <person name="Uchiyama I."/>
            <person name="Ito T."/>
            <person name="Fujiyama A."/>
            <person name="Inagaki F."/>
            <person name="Takami H."/>
        </authorList>
    </citation>
    <scope>NUCLEOTIDE SEQUENCE</scope>
    <source>
        <strain evidence="1">Expedition CK06-06</strain>
    </source>
</reference>
<gene>
    <name evidence="1" type="ORF">S12H4_10628</name>
</gene>
<comment type="caution">
    <text evidence="1">The sequence shown here is derived from an EMBL/GenBank/DDBJ whole genome shotgun (WGS) entry which is preliminary data.</text>
</comment>
<protein>
    <submittedName>
        <fullName evidence="1">Uncharacterized protein</fullName>
    </submittedName>
</protein>
<name>X1SA49_9ZZZZ</name>
<organism evidence="1">
    <name type="scientific">marine sediment metagenome</name>
    <dbReference type="NCBI Taxonomy" id="412755"/>
    <lineage>
        <taxon>unclassified sequences</taxon>
        <taxon>metagenomes</taxon>
        <taxon>ecological metagenomes</taxon>
    </lineage>
</organism>
<dbReference type="EMBL" id="BARW01004583">
    <property type="protein sequence ID" value="GAI64649.1"/>
    <property type="molecule type" value="Genomic_DNA"/>
</dbReference>